<evidence type="ECO:0000313" key="1">
    <source>
        <dbReference type="EMBL" id="KAG5591701.1"/>
    </source>
</evidence>
<keyword evidence="2" id="KW-1185">Reference proteome</keyword>
<dbReference type="AlphaFoldDB" id="A0A9J5XV35"/>
<protein>
    <submittedName>
        <fullName evidence="1">Uncharacterized protein</fullName>
    </submittedName>
</protein>
<proteinExistence type="predicted"/>
<accession>A0A9J5XV35</accession>
<comment type="caution">
    <text evidence="1">The sequence shown here is derived from an EMBL/GenBank/DDBJ whole genome shotgun (WGS) entry which is preliminary data.</text>
</comment>
<name>A0A9J5XV35_SOLCO</name>
<reference evidence="1 2" key="1">
    <citation type="submission" date="2020-09" db="EMBL/GenBank/DDBJ databases">
        <title>De no assembly of potato wild relative species, Solanum commersonii.</title>
        <authorList>
            <person name="Cho K."/>
        </authorList>
    </citation>
    <scope>NUCLEOTIDE SEQUENCE [LARGE SCALE GENOMIC DNA]</scope>
    <source>
        <strain evidence="1">LZ3.2</strain>
        <tissue evidence="1">Leaf</tissue>
    </source>
</reference>
<dbReference type="Proteomes" id="UP000824120">
    <property type="component" value="Chromosome 8"/>
</dbReference>
<gene>
    <name evidence="1" type="ORF">H5410_042215</name>
</gene>
<organism evidence="1 2">
    <name type="scientific">Solanum commersonii</name>
    <name type="common">Commerson's wild potato</name>
    <name type="synonym">Commerson's nightshade</name>
    <dbReference type="NCBI Taxonomy" id="4109"/>
    <lineage>
        <taxon>Eukaryota</taxon>
        <taxon>Viridiplantae</taxon>
        <taxon>Streptophyta</taxon>
        <taxon>Embryophyta</taxon>
        <taxon>Tracheophyta</taxon>
        <taxon>Spermatophyta</taxon>
        <taxon>Magnoliopsida</taxon>
        <taxon>eudicotyledons</taxon>
        <taxon>Gunneridae</taxon>
        <taxon>Pentapetalae</taxon>
        <taxon>asterids</taxon>
        <taxon>lamiids</taxon>
        <taxon>Solanales</taxon>
        <taxon>Solanaceae</taxon>
        <taxon>Solanoideae</taxon>
        <taxon>Solaneae</taxon>
        <taxon>Solanum</taxon>
    </lineage>
</organism>
<evidence type="ECO:0000313" key="2">
    <source>
        <dbReference type="Proteomes" id="UP000824120"/>
    </source>
</evidence>
<dbReference type="EMBL" id="JACXVP010000008">
    <property type="protein sequence ID" value="KAG5591701.1"/>
    <property type="molecule type" value="Genomic_DNA"/>
</dbReference>
<sequence>MPFKTLAMEPVGLDRQIKPFSRSNEPRASKPLFLPIFECYSPWIFGDQEFRLPMGKLAHFQGQTSPEKVNPPFCQFFGCNSTWIFGDLEFRCDFIEIFHGHPLRP</sequence>